<dbReference type="Proteomes" id="UP000827092">
    <property type="component" value="Unassembled WGS sequence"/>
</dbReference>
<gene>
    <name evidence="1" type="ORF">JTE90_009464</name>
</gene>
<reference evidence="1 2" key="1">
    <citation type="journal article" date="2022" name="Nat. Ecol. Evol.">
        <title>A masculinizing supergene underlies an exaggerated male reproductive morph in a spider.</title>
        <authorList>
            <person name="Hendrickx F."/>
            <person name="De Corte Z."/>
            <person name="Sonet G."/>
            <person name="Van Belleghem S.M."/>
            <person name="Kostlbacher S."/>
            <person name="Vangestel C."/>
        </authorList>
    </citation>
    <scope>NUCLEOTIDE SEQUENCE [LARGE SCALE GENOMIC DNA]</scope>
    <source>
        <strain evidence="1">W744_W776</strain>
    </source>
</reference>
<comment type="caution">
    <text evidence="1">The sequence shown here is derived from an EMBL/GenBank/DDBJ whole genome shotgun (WGS) entry which is preliminary data.</text>
</comment>
<evidence type="ECO:0000313" key="2">
    <source>
        <dbReference type="Proteomes" id="UP000827092"/>
    </source>
</evidence>
<dbReference type="AlphaFoldDB" id="A0AAV6VSY4"/>
<organism evidence="1 2">
    <name type="scientific">Oedothorax gibbosus</name>
    <dbReference type="NCBI Taxonomy" id="931172"/>
    <lineage>
        <taxon>Eukaryota</taxon>
        <taxon>Metazoa</taxon>
        <taxon>Ecdysozoa</taxon>
        <taxon>Arthropoda</taxon>
        <taxon>Chelicerata</taxon>
        <taxon>Arachnida</taxon>
        <taxon>Araneae</taxon>
        <taxon>Araneomorphae</taxon>
        <taxon>Entelegynae</taxon>
        <taxon>Araneoidea</taxon>
        <taxon>Linyphiidae</taxon>
        <taxon>Erigoninae</taxon>
        <taxon>Oedothorax</taxon>
    </lineage>
</organism>
<keyword evidence="2" id="KW-1185">Reference proteome</keyword>
<sequence>MMIFFHLSCWMNSYKDRLDNNNQTNVMVGNFLLSVNTETLEVLEYIDTSFNDSSSNSTKVELHPGSSIEAIFLVAATSSCEQCVITTLTNRLIIDHATDALLAVDIPSQNNTNNF</sequence>
<dbReference type="EMBL" id="JAFNEN010000026">
    <property type="protein sequence ID" value="KAG8199630.1"/>
    <property type="molecule type" value="Genomic_DNA"/>
</dbReference>
<name>A0AAV6VSY4_9ARAC</name>
<protein>
    <submittedName>
        <fullName evidence="1">Uncharacterized protein</fullName>
    </submittedName>
</protein>
<evidence type="ECO:0000313" key="1">
    <source>
        <dbReference type="EMBL" id="KAG8199630.1"/>
    </source>
</evidence>
<proteinExistence type="predicted"/>
<accession>A0AAV6VSY4</accession>